<dbReference type="PANTHER" id="PTHR48079">
    <property type="entry name" value="PROTEIN YEEZ"/>
    <property type="match status" value="1"/>
</dbReference>
<dbReference type="PANTHER" id="PTHR48079:SF6">
    <property type="entry name" value="NAD(P)-BINDING DOMAIN-CONTAINING PROTEIN-RELATED"/>
    <property type="match status" value="1"/>
</dbReference>
<dbReference type="InterPro" id="IPR008030">
    <property type="entry name" value="NmrA-like"/>
</dbReference>
<evidence type="ECO:0000313" key="2">
    <source>
        <dbReference type="EMBL" id="KAF2680724.1"/>
    </source>
</evidence>
<name>A0A6G1IR49_9PLEO</name>
<dbReference type="InterPro" id="IPR051783">
    <property type="entry name" value="NAD(P)-dependent_oxidoreduct"/>
</dbReference>
<gene>
    <name evidence="2" type="ORF">K458DRAFT_311162</name>
</gene>
<reference evidence="2" key="1">
    <citation type="journal article" date="2020" name="Stud. Mycol.">
        <title>101 Dothideomycetes genomes: a test case for predicting lifestyles and emergence of pathogens.</title>
        <authorList>
            <person name="Haridas S."/>
            <person name="Albert R."/>
            <person name="Binder M."/>
            <person name="Bloem J."/>
            <person name="Labutti K."/>
            <person name="Salamov A."/>
            <person name="Andreopoulos B."/>
            <person name="Baker S."/>
            <person name="Barry K."/>
            <person name="Bills G."/>
            <person name="Bluhm B."/>
            <person name="Cannon C."/>
            <person name="Castanera R."/>
            <person name="Culley D."/>
            <person name="Daum C."/>
            <person name="Ezra D."/>
            <person name="Gonzalez J."/>
            <person name="Henrissat B."/>
            <person name="Kuo A."/>
            <person name="Liang C."/>
            <person name="Lipzen A."/>
            <person name="Lutzoni F."/>
            <person name="Magnuson J."/>
            <person name="Mondo S."/>
            <person name="Nolan M."/>
            <person name="Ohm R."/>
            <person name="Pangilinan J."/>
            <person name="Park H.-J."/>
            <person name="Ramirez L."/>
            <person name="Alfaro M."/>
            <person name="Sun H."/>
            <person name="Tritt A."/>
            <person name="Yoshinaga Y."/>
            <person name="Zwiers L.-H."/>
            <person name="Turgeon B."/>
            <person name="Goodwin S."/>
            <person name="Spatafora J."/>
            <person name="Crous P."/>
            <person name="Grigoriev I."/>
        </authorList>
    </citation>
    <scope>NUCLEOTIDE SEQUENCE</scope>
    <source>
        <strain evidence="2">CBS 122367</strain>
    </source>
</reference>
<dbReference type="InterPro" id="IPR036291">
    <property type="entry name" value="NAD(P)-bd_dom_sf"/>
</dbReference>
<organism evidence="2 3">
    <name type="scientific">Lentithecium fluviatile CBS 122367</name>
    <dbReference type="NCBI Taxonomy" id="1168545"/>
    <lineage>
        <taxon>Eukaryota</taxon>
        <taxon>Fungi</taxon>
        <taxon>Dikarya</taxon>
        <taxon>Ascomycota</taxon>
        <taxon>Pezizomycotina</taxon>
        <taxon>Dothideomycetes</taxon>
        <taxon>Pleosporomycetidae</taxon>
        <taxon>Pleosporales</taxon>
        <taxon>Massarineae</taxon>
        <taxon>Lentitheciaceae</taxon>
        <taxon>Lentithecium</taxon>
    </lineage>
</organism>
<dbReference type="OrthoDB" id="2130169at2759"/>
<evidence type="ECO:0000259" key="1">
    <source>
        <dbReference type="Pfam" id="PF05368"/>
    </source>
</evidence>
<dbReference type="SUPFAM" id="SSF51735">
    <property type="entry name" value="NAD(P)-binding Rossmann-fold domains"/>
    <property type="match status" value="1"/>
</dbReference>
<proteinExistence type="predicted"/>
<protein>
    <submittedName>
        <fullName evidence="2">NAD(P)-binding protein</fullName>
    </submittedName>
</protein>
<feature type="domain" description="NmrA-like" evidence="1">
    <location>
        <begin position="5"/>
        <end position="84"/>
    </location>
</feature>
<dbReference type="GO" id="GO:0005737">
    <property type="term" value="C:cytoplasm"/>
    <property type="evidence" value="ECO:0007669"/>
    <property type="project" value="TreeGrafter"/>
</dbReference>
<dbReference type="Gene3D" id="3.40.50.720">
    <property type="entry name" value="NAD(P)-binding Rossmann-like Domain"/>
    <property type="match status" value="1"/>
</dbReference>
<evidence type="ECO:0000313" key="3">
    <source>
        <dbReference type="Proteomes" id="UP000799291"/>
    </source>
</evidence>
<dbReference type="Pfam" id="PF05368">
    <property type="entry name" value="NmrA"/>
    <property type="match status" value="1"/>
</dbReference>
<dbReference type="Proteomes" id="UP000799291">
    <property type="component" value="Unassembled WGS sequence"/>
</dbReference>
<keyword evidence="3" id="KW-1185">Reference proteome</keyword>
<dbReference type="AlphaFoldDB" id="A0A6G1IR49"/>
<sequence length="335" mass="36913">MYLPTLFIAGAHGYIGGTVLTVLKRSQPSVLVRALVRNSAQANALSKFYGWTVTPVIGKLEDLEFLKHEASHADIVIQATGDNRDAVLALMEGVALNPKSKSDKTTERPIFIQISGASNVGHDVLGENSPRVWSDVDDWDDLLGLEETRISVGTDNAIRKLSSQKDIRSLTLAPPTILGRGLGAGKTETHQRTMYDMIVKNQAAFLGGKGTNAWSTISIQDLGRASVFLLEEAMKGDESRAQFGQDGYYFIEAFELSLADRAKACAERLYREGKILTPEVQLKTIREIETEFADFAGYLFGSSSRIKADKLRALGWEPKDLNWLRTVQEAPGYRC</sequence>
<accession>A0A6G1IR49</accession>
<dbReference type="EMBL" id="MU005595">
    <property type="protein sequence ID" value="KAF2680724.1"/>
    <property type="molecule type" value="Genomic_DNA"/>
</dbReference>
<dbReference type="GO" id="GO:0004029">
    <property type="term" value="F:aldehyde dehydrogenase (NAD+) activity"/>
    <property type="evidence" value="ECO:0007669"/>
    <property type="project" value="TreeGrafter"/>
</dbReference>